<keyword evidence="1" id="KW-0732">Signal</keyword>
<organism evidence="2 3">
    <name type="scientific">Piliocolobus tephrosceles</name>
    <name type="common">Ugandan red Colobus</name>
    <dbReference type="NCBI Taxonomy" id="591936"/>
    <lineage>
        <taxon>Eukaryota</taxon>
        <taxon>Metazoa</taxon>
        <taxon>Chordata</taxon>
        <taxon>Craniata</taxon>
        <taxon>Vertebrata</taxon>
        <taxon>Euteleostomi</taxon>
        <taxon>Mammalia</taxon>
        <taxon>Eutheria</taxon>
        <taxon>Euarchontoglires</taxon>
        <taxon>Primates</taxon>
        <taxon>Haplorrhini</taxon>
        <taxon>Catarrhini</taxon>
        <taxon>Cercopithecidae</taxon>
        <taxon>Colobinae</taxon>
        <taxon>Piliocolobus</taxon>
    </lineage>
</organism>
<evidence type="ECO:0000313" key="3">
    <source>
        <dbReference type="Proteomes" id="UP000694416"/>
    </source>
</evidence>
<dbReference type="AlphaFoldDB" id="A0A8C9HEV7"/>
<evidence type="ECO:0000256" key="1">
    <source>
        <dbReference type="SAM" id="SignalP"/>
    </source>
</evidence>
<reference evidence="2" key="1">
    <citation type="submission" date="2025-08" db="UniProtKB">
        <authorList>
            <consortium name="Ensembl"/>
        </authorList>
    </citation>
    <scope>IDENTIFICATION</scope>
</reference>
<protein>
    <submittedName>
        <fullName evidence="2">Uncharacterized protein</fullName>
    </submittedName>
</protein>
<sequence length="59" mass="6301">VPLHSCLGDRVRLSLLGTCCCLLHLWLATEAQRGPPAEDHQGLAIVLAAAQISLKLKSL</sequence>
<keyword evidence="3" id="KW-1185">Reference proteome</keyword>
<proteinExistence type="predicted"/>
<dbReference type="Ensembl" id="ENSPTET00000029667.1">
    <property type="protein sequence ID" value="ENSPTEP00000020424.1"/>
    <property type="gene ID" value="ENSPTEG00000021667.1"/>
</dbReference>
<feature type="chain" id="PRO_5034110262" evidence="1">
    <location>
        <begin position="32"/>
        <end position="59"/>
    </location>
</feature>
<dbReference type="Proteomes" id="UP000694416">
    <property type="component" value="Unplaced"/>
</dbReference>
<name>A0A8C9HEV7_9PRIM</name>
<accession>A0A8C9HEV7</accession>
<reference evidence="2" key="2">
    <citation type="submission" date="2025-09" db="UniProtKB">
        <authorList>
            <consortium name="Ensembl"/>
        </authorList>
    </citation>
    <scope>IDENTIFICATION</scope>
</reference>
<feature type="signal peptide" evidence="1">
    <location>
        <begin position="1"/>
        <end position="31"/>
    </location>
</feature>
<evidence type="ECO:0000313" key="2">
    <source>
        <dbReference type="Ensembl" id="ENSPTEP00000020424.1"/>
    </source>
</evidence>